<dbReference type="PANTHER" id="PTHR43004:SF19">
    <property type="entry name" value="BINDING MONOOXYGENASE, PUTATIVE (JCVI)-RELATED"/>
    <property type="match status" value="1"/>
</dbReference>
<accession>A0A7W3Y2W2</accession>
<dbReference type="InterPro" id="IPR050641">
    <property type="entry name" value="RIFMO-like"/>
</dbReference>
<dbReference type="Pfam" id="PF21274">
    <property type="entry name" value="Rng_hyd_C"/>
    <property type="match status" value="1"/>
</dbReference>
<evidence type="ECO:0000256" key="1">
    <source>
        <dbReference type="ARBA" id="ARBA00001974"/>
    </source>
</evidence>
<organism evidence="5 6">
    <name type="scientific">Streptomyces alkaliphilus</name>
    <dbReference type="NCBI Taxonomy" id="1472722"/>
    <lineage>
        <taxon>Bacteria</taxon>
        <taxon>Bacillati</taxon>
        <taxon>Actinomycetota</taxon>
        <taxon>Actinomycetes</taxon>
        <taxon>Kitasatosporales</taxon>
        <taxon>Streptomycetaceae</taxon>
        <taxon>Streptomyces</taxon>
    </lineage>
</organism>
<dbReference type="InterPro" id="IPR036188">
    <property type="entry name" value="FAD/NAD-bd_sf"/>
</dbReference>
<comment type="caution">
    <text evidence="5">The sequence shown here is derived from an EMBL/GenBank/DDBJ whole genome shotgun (WGS) entry which is preliminary data.</text>
</comment>
<gene>
    <name evidence="5" type="ORF">FNQ90_17385</name>
</gene>
<evidence type="ECO:0000259" key="4">
    <source>
        <dbReference type="Pfam" id="PF01494"/>
    </source>
</evidence>
<keyword evidence="6" id="KW-1185">Reference proteome</keyword>
<dbReference type="EMBL" id="VKHT01000623">
    <property type="protein sequence ID" value="MBB0245831.1"/>
    <property type="molecule type" value="Genomic_DNA"/>
</dbReference>
<comment type="cofactor">
    <cofactor evidence="1">
        <name>FAD</name>
        <dbReference type="ChEBI" id="CHEBI:57692"/>
    </cofactor>
</comment>
<name>A0A7W3Y2W2_9ACTN</name>
<dbReference type="GO" id="GO:0071949">
    <property type="term" value="F:FAD binding"/>
    <property type="evidence" value="ECO:0007669"/>
    <property type="project" value="InterPro"/>
</dbReference>
<dbReference type="SUPFAM" id="SSF51905">
    <property type="entry name" value="FAD/NAD(P)-binding domain"/>
    <property type="match status" value="1"/>
</dbReference>
<sequence>MDAEVIVVGAGPVGLLLAGDLAAAGRSVTLLERRPPGLSNLTRALAVHARTLEYLDARGLADELIDRGRRVSRPRGIAGIELDLSGLRTRFPFVLVTPQYEVERLLERRARKAGVDIRYGTGAIGVEQDPAVVTVRVRRADSPVTEGDADAVGAPEGALRARWVVGTDGHRSTVREAVGLPFPGHTFPASLVLADVRMTEPPPGPVRADARENAFALVASFGDGRYRVVGWDTRNEVPEDTPVALDELREITRRVLGTDFGMHDAGWLSRLRSEERQVPTYRVGRVFLAGDAAHVHSPAGGQGMNTGLQDAGNLSWKLVAALEGRPGSGDLLDTYDAERHPIGELALRSSGALLRAAVLRPAPARGARDLLARLFAGTPALRDRALGQVTGIGLGYRAGRGTRPLVGRRAPDLALAGGPADGPSSAPQTPSRLYEALRAGRFVLITPQGEPSPFTGTPDADRVRHVWWANPDRRTALLIRPDAHIVGVGDAPDPARRAEDLRAALARHGGAG</sequence>
<feature type="domain" description="FAD-binding" evidence="4">
    <location>
        <begin position="3"/>
        <end position="348"/>
    </location>
</feature>
<evidence type="ECO:0000313" key="6">
    <source>
        <dbReference type="Proteomes" id="UP000538929"/>
    </source>
</evidence>
<evidence type="ECO:0000256" key="3">
    <source>
        <dbReference type="ARBA" id="ARBA00022827"/>
    </source>
</evidence>
<dbReference type="Pfam" id="PF01494">
    <property type="entry name" value="FAD_binding_3"/>
    <property type="match status" value="1"/>
</dbReference>
<dbReference type="Gene3D" id="3.40.30.120">
    <property type="match status" value="1"/>
</dbReference>
<proteinExistence type="predicted"/>
<protein>
    <submittedName>
        <fullName evidence="5">FAD-dependent oxidoreductase</fullName>
    </submittedName>
</protein>
<reference evidence="6" key="1">
    <citation type="submission" date="2019-10" db="EMBL/GenBank/DDBJ databases">
        <title>Streptomyces sp. nov., a novel actinobacterium isolated from alkaline environment.</title>
        <authorList>
            <person name="Golinska P."/>
        </authorList>
    </citation>
    <scope>NUCLEOTIDE SEQUENCE [LARGE SCALE GENOMIC DNA]</scope>
    <source>
        <strain evidence="6">DSM 42118</strain>
    </source>
</reference>
<dbReference type="AlphaFoldDB" id="A0A7W3Y2W2"/>
<keyword evidence="2" id="KW-0285">Flavoprotein</keyword>
<dbReference type="InterPro" id="IPR002938">
    <property type="entry name" value="FAD-bd"/>
</dbReference>
<evidence type="ECO:0000256" key="2">
    <source>
        <dbReference type="ARBA" id="ARBA00022630"/>
    </source>
</evidence>
<dbReference type="Gene3D" id="3.30.70.2450">
    <property type="match status" value="1"/>
</dbReference>
<dbReference type="Gene3D" id="3.50.50.60">
    <property type="entry name" value="FAD/NAD(P)-binding domain"/>
    <property type="match status" value="1"/>
</dbReference>
<dbReference type="RefSeq" id="WP_182607261.1">
    <property type="nucleotide sequence ID" value="NZ_VKHT01000623.1"/>
</dbReference>
<keyword evidence="3" id="KW-0274">FAD</keyword>
<evidence type="ECO:0000313" key="5">
    <source>
        <dbReference type="EMBL" id="MBB0245831.1"/>
    </source>
</evidence>
<dbReference type="Proteomes" id="UP000538929">
    <property type="component" value="Unassembled WGS sequence"/>
</dbReference>
<dbReference type="PRINTS" id="PR00420">
    <property type="entry name" value="RNGMNOXGNASE"/>
</dbReference>
<dbReference type="GO" id="GO:0016709">
    <property type="term" value="F:oxidoreductase activity, acting on paired donors, with incorporation or reduction of molecular oxygen, NAD(P)H as one donor, and incorporation of one atom of oxygen"/>
    <property type="evidence" value="ECO:0007669"/>
    <property type="project" value="UniProtKB-ARBA"/>
</dbReference>
<dbReference type="PANTHER" id="PTHR43004">
    <property type="entry name" value="TRK SYSTEM POTASSIUM UPTAKE PROTEIN"/>
    <property type="match status" value="1"/>
</dbReference>